<organism evidence="7 8">
    <name type="scientific">Mycena belliarum</name>
    <dbReference type="NCBI Taxonomy" id="1033014"/>
    <lineage>
        <taxon>Eukaryota</taxon>
        <taxon>Fungi</taxon>
        <taxon>Dikarya</taxon>
        <taxon>Basidiomycota</taxon>
        <taxon>Agaricomycotina</taxon>
        <taxon>Agaricomycetes</taxon>
        <taxon>Agaricomycetidae</taxon>
        <taxon>Agaricales</taxon>
        <taxon>Marasmiineae</taxon>
        <taxon>Mycenaceae</taxon>
        <taxon>Mycena</taxon>
    </lineage>
</organism>
<protein>
    <recommendedName>
        <fullName evidence="5">Copper transport protein</fullName>
    </recommendedName>
</protein>
<keyword evidence="4 5" id="KW-0472">Membrane</keyword>
<keyword evidence="6" id="KW-0732">Signal</keyword>
<dbReference type="PANTHER" id="PTHR12483:SF27">
    <property type="entry name" value="COPPER TRANSPORT PROTEIN CTR1"/>
    <property type="match status" value="1"/>
</dbReference>
<comment type="similarity">
    <text evidence="5">Belongs to the copper transporter (Ctr) (TC 1.A.56) family. SLC31A subfamily.</text>
</comment>
<name>A0AAD6XII3_9AGAR</name>
<dbReference type="EMBL" id="JARJCN010000119">
    <property type="protein sequence ID" value="KAJ7073225.1"/>
    <property type="molecule type" value="Genomic_DNA"/>
</dbReference>
<evidence type="ECO:0000256" key="6">
    <source>
        <dbReference type="SAM" id="SignalP"/>
    </source>
</evidence>
<accession>A0AAD6XII3</accession>
<comment type="subcellular location">
    <subcellularLocation>
        <location evidence="1 5">Membrane</location>
        <topology evidence="1 5">Multi-pass membrane protein</topology>
    </subcellularLocation>
</comment>
<feature type="transmembrane region" description="Helical" evidence="5">
    <location>
        <begin position="59"/>
        <end position="76"/>
    </location>
</feature>
<evidence type="ECO:0000256" key="4">
    <source>
        <dbReference type="ARBA" id="ARBA00023136"/>
    </source>
</evidence>
<keyword evidence="8" id="KW-1185">Reference proteome</keyword>
<keyword evidence="3 5" id="KW-1133">Transmembrane helix</keyword>
<sequence>MLSPLLPLLPFLLLAHTNPALAHGGGASTPGGMGMMATMHFTPIAGADTLWFAGWAPRSAGGLLGACLGLFALAVFERWVAARRAVLSAAWARQARQALNGGRGGGGREGRRLEAPGFDVRVDLVRGALHAGQAVLGFAFMLAVMMFQAGYLLAVVLGLGVGEMLFGRYAAAGAGGH</sequence>
<evidence type="ECO:0000256" key="5">
    <source>
        <dbReference type="RuleBase" id="RU367022"/>
    </source>
</evidence>
<feature type="chain" id="PRO_5041996809" description="Copper transport protein" evidence="6">
    <location>
        <begin position="23"/>
        <end position="177"/>
    </location>
</feature>
<dbReference type="GO" id="GO:0005886">
    <property type="term" value="C:plasma membrane"/>
    <property type="evidence" value="ECO:0007669"/>
    <property type="project" value="TreeGrafter"/>
</dbReference>
<dbReference type="InterPro" id="IPR007274">
    <property type="entry name" value="Cop_transporter"/>
</dbReference>
<comment type="caution">
    <text evidence="7">The sequence shown here is derived from an EMBL/GenBank/DDBJ whole genome shotgun (WGS) entry which is preliminary data.</text>
</comment>
<dbReference type="PANTHER" id="PTHR12483">
    <property type="entry name" value="SOLUTE CARRIER FAMILY 31 COPPER TRANSPORTERS"/>
    <property type="match status" value="1"/>
</dbReference>
<keyword evidence="5" id="KW-0406">Ion transport</keyword>
<evidence type="ECO:0000313" key="7">
    <source>
        <dbReference type="EMBL" id="KAJ7073225.1"/>
    </source>
</evidence>
<evidence type="ECO:0000256" key="3">
    <source>
        <dbReference type="ARBA" id="ARBA00022989"/>
    </source>
</evidence>
<keyword evidence="5" id="KW-0187">Copper transport</keyword>
<feature type="transmembrane region" description="Helical" evidence="5">
    <location>
        <begin position="134"/>
        <end position="159"/>
    </location>
</feature>
<gene>
    <name evidence="7" type="ORF">B0H15DRAFT_925703</name>
</gene>
<keyword evidence="5" id="KW-0813">Transport</keyword>
<evidence type="ECO:0000313" key="8">
    <source>
        <dbReference type="Proteomes" id="UP001222325"/>
    </source>
</evidence>
<dbReference type="Proteomes" id="UP001222325">
    <property type="component" value="Unassembled WGS sequence"/>
</dbReference>
<dbReference type="GO" id="GO:0005375">
    <property type="term" value="F:copper ion transmembrane transporter activity"/>
    <property type="evidence" value="ECO:0007669"/>
    <property type="project" value="UniProtKB-UniRule"/>
</dbReference>
<proteinExistence type="inferred from homology"/>
<keyword evidence="5" id="KW-0186">Copper</keyword>
<keyword evidence="2 5" id="KW-0812">Transmembrane</keyword>
<dbReference type="AlphaFoldDB" id="A0AAD6XII3"/>
<dbReference type="Pfam" id="PF04145">
    <property type="entry name" value="Ctr"/>
    <property type="match status" value="1"/>
</dbReference>
<reference evidence="7" key="1">
    <citation type="submission" date="2023-03" db="EMBL/GenBank/DDBJ databases">
        <title>Massive genome expansion in bonnet fungi (Mycena s.s.) driven by repeated elements and novel gene families across ecological guilds.</title>
        <authorList>
            <consortium name="Lawrence Berkeley National Laboratory"/>
            <person name="Harder C.B."/>
            <person name="Miyauchi S."/>
            <person name="Viragh M."/>
            <person name="Kuo A."/>
            <person name="Thoen E."/>
            <person name="Andreopoulos B."/>
            <person name="Lu D."/>
            <person name="Skrede I."/>
            <person name="Drula E."/>
            <person name="Henrissat B."/>
            <person name="Morin E."/>
            <person name="Kohler A."/>
            <person name="Barry K."/>
            <person name="LaButti K."/>
            <person name="Morin E."/>
            <person name="Salamov A."/>
            <person name="Lipzen A."/>
            <person name="Mereny Z."/>
            <person name="Hegedus B."/>
            <person name="Baldrian P."/>
            <person name="Stursova M."/>
            <person name="Weitz H."/>
            <person name="Taylor A."/>
            <person name="Grigoriev I.V."/>
            <person name="Nagy L.G."/>
            <person name="Martin F."/>
            <person name="Kauserud H."/>
        </authorList>
    </citation>
    <scope>NUCLEOTIDE SEQUENCE</scope>
    <source>
        <strain evidence="7">CBHHK173m</strain>
    </source>
</reference>
<evidence type="ECO:0000256" key="1">
    <source>
        <dbReference type="ARBA" id="ARBA00004141"/>
    </source>
</evidence>
<feature type="signal peptide" evidence="6">
    <location>
        <begin position="1"/>
        <end position="22"/>
    </location>
</feature>
<evidence type="ECO:0000256" key="2">
    <source>
        <dbReference type="ARBA" id="ARBA00022692"/>
    </source>
</evidence>